<dbReference type="InterPro" id="IPR046824">
    <property type="entry name" value="Mss51-like_C"/>
</dbReference>
<dbReference type="InterPro" id="IPR002893">
    <property type="entry name" value="Znf_MYND"/>
</dbReference>
<organism evidence="7">
    <name type="scientific">Neodiprion lecontei</name>
    <name type="common">Redheaded pine sawfly</name>
    <dbReference type="NCBI Taxonomy" id="441921"/>
    <lineage>
        <taxon>Eukaryota</taxon>
        <taxon>Metazoa</taxon>
        <taxon>Ecdysozoa</taxon>
        <taxon>Arthropoda</taxon>
        <taxon>Hexapoda</taxon>
        <taxon>Insecta</taxon>
        <taxon>Pterygota</taxon>
        <taxon>Neoptera</taxon>
        <taxon>Endopterygota</taxon>
        <taxon>Hymenoptera</taxon>
        <taxon>Tenthredinoidea</taxon>
        <taxon>Diprionidae</taxon>
        <taxon>Diprioninae</taxon>
        <taxon>Neodiprion</taxon>
    </lineage>
</organism>
<evidence type="ECO:0000256" key="3">
    <source>
        <dbReference type="ARBA" id="ARBA00022833"/>
    </source>
</evidence>
<gene>
    <name evidence="7" type="primary">LOC107220561</name>
</gene>
<dbReference type="PROSITE" id="PS01360">
    <property type="entry name" value="ZF_MYND_1"/>
    <property type="match status" value="1"/>
</dbReference>
<dbReference type="GO" id="GO:0008270">
    <property type="term" value="F:zinc ion binding"/>
    <property type="evidence" value="ECO:0007669"/>
    <property type="project" value="UniProtKB-KW"/>
</dbReference>
<protein>
    <submittedName>
        <fullName evidence="7">Uncharacterized protein LOC107220561</fullName>
    </submittedName>
</protein>
<dbReference type="OrthoDB" id="5282002at2759"/>
<evidence type="ECO:0000259" key="5">
    <source>
        <dbReference type="PROSITE" id="PS50865"/>
    </source>
</evidence>
<keyword evidence="3" id="KW-0862">Zinc</keyword>
<dbReference type="Gene3D" id="6.10.140.2220">
    <property type="match status" value="1"/>
</dbReference>
<dbReference type="InParanoid" id="A0A6J0BJH5"/>
<dbReference type="AlphaFoldDB" id="A0A6J0BJH5"/>
<dbReference type="PROSITE" id="PS50865">
    <property type="entry name" value="ZF_MYND_2"/>
    <property type="match status" value="1"/>
</dbReference>
<sequence length="433" mass="50222">MSDNLHNLYYYANVCHVCKTFGKELPLKRCSSCRMISYCGKVHQKQHWPQHKDLCKVLSDMLDQTNSTCIFGKCQNPCTKLWAKKKSNLMLLVQLKLGRRLEHYEEEMFKFPRVCSTCHDGQSAALKDCKFCPSANFCPLHKTDQIRHTSQCKALRLCFDLDIAGTLFERKSPRHVVPFHKEMAYLPRSIKDFILLYVNENKSLPMSSECQLLYNSEYLTRPLTVLYAIERLKFKIESAINIHVIGANMVEVDGLDIWEILLHWLPSLTTLTIVLIGPELMWGSVKPNVCNYCISKGMWVHIELRNMLYQDYVTSQWYEKPDFLIGYNMGIHECLELGSVKDTWTPCIKTLAEQNCPLVLTSYTLSEAIEEHKKLRIILGDTVTDLCCEINPFSSLRPHRDFETEGVFYQNQFITIYHDLCPASIFNDLKLTQ</sequence>
<name>A0A6J0BJH5_NEOLC</name>
<feature type="domain" description="MYND-type" evidence="5">
    <location>
        <begin position="15"/>
        <end position="55"/>
    </location>
</feature>
<evidence type="ECO:0000256" key="2">
    <source>
        <dbReference type="ARBA" id="ARBA00022771"/>
    </source>
</evidence>
<evidence type="ECO:0000256" key="4">
    <source>
        <dbReference type="PROSITE-ProRule" id="PRU00134"/>
    </source>
</evidence>
<evidence type="ECO:0000313" key="7">
    <source>
        <dbReference type="RefSeq" id="XP_015514701.1"/>
    </source>
</evidence>
<keyword evidence="1" id="KW-0479">Metal-binding</keyword>
<reference evidence="7" key="1">
    <citation type="submission" date="2025-08" db="UniProtKB">
        <authorList>
            <consortium name="RefSeq"/>
        </authorList>
    </citation>
    <scope>IDENTIFICATION</scope>
    <source>
        <tissue evidence="7">Thorax and Abdomen</tissue>
    </source>
</reference>
<dbReference type="Pfam" id="PF20179">
    <property type="entry name" value="MSS51_C"/>
    <property type="match status" value="1"/>
</dbReference>
<evidence type="ECO:0000313" key="6">
    <source>
        <dbReference type="Proteomes" id="UP000829291"/>
    </source>
</evidence>
<keyword evidence="2 4" id="KW-0863">Zinc-finger</keyword>
<dbReference type="Proteomes" id="UP000829291">
    <property type="component" value="Chromosome 4"/>
</dbReference>
<evidence type="ECO:0000256" key="1">
    <source>
        <dbReference type="ARBA" id="ARBA00022723"/>
    </source>
</evidence>
<accession>A0A6J0BJH5</accession>
<proteinExistence type="predicted"/>
<dbReference type="PANTHER" id="PTHR28069">
    <property type="entry name" value="GH20023P"/>
    <property type="match status" value="1"/>
</dbReference>
<keyword evidence="6" id="KW-1185">Reference proteome</keyword>
<dbReference type="RefSeq" id="XP_015514701.1">
    <property type="nucleotide sequence ID" value="XM_015659215.2"/>
</dbReference>
<dbReference type="SUPFAM" id="SSF144232">
    <property type="entry name" value="HIT/MYND zinc finger-like"/>
    <property type="match status" value="1"/>
</dbReference>
<dbReference type="PANTHER" id="PTHR28069:SF2">
    <property type="entry name" value="GH20023P"/>
    <property type="match status" value="1"/>
</dbReference>
<dbReference type="KEGG" id="nlo:107220561"/>
<dbReference type="GeneID" id="107220561"/>
<dbReference type="Pfam" id="PF01753">
    <property type="entry name" value="zf-MYND"/>
    <property type="match status" value="1"/>
</dbReference>